<dbReference type="PANTHER" id="PTHR24198">
    <property type="entry name" value="ANKYRIN REPEAT AND PROTEIN KINASE DOMAIN-CONTAINING PROTEIN"/>
    <property type="match status" value="1"/>
</dbReference>
<gene>
    <name evidence="5" type="ORF">BDZ83DRAFT_611679</name>
</gene>
<dbReference type="Gene3D" id="1.25.40.20">
    <property type="entry name" value="Ankyrin repeat-containing domain"/>
    <property type="match status" value="3"/>
</dbReference>
<dbReference type="InterPro" id="IPR025676">
    <property type="entry name" value="Clr5_dom"/>
</dbReference>
<dbReference type="GeneID" id="85391571"/>
<feature type="repeat" description="ANK" evidence="3">
    <location>
        <begin position="1060"/>
        <end position="1092"/>
    </location>
</feature>
<evidence type="ECO:0000256" key="1">
    <source>
        <dbReference type="ARBA" id="ARBA00022737"/>
    </source>
</evidence>
<dbReference type="Pfam" id="PF14420">
    <property type="entry name" value="Clr5"/>
    <property type="match status" value="1"/>
</dbReference>
<dbReference type="InterPro" id="IPR036770">
    <property type="entry name" value="Ankyrin_rpt-contain_sf"/>
</dbReference>
<name>A0AAD8UV95_GLOAC</name>
<dbReference type="PROSITE" id="PS50088">
    <property type="entry name" value="ANK_REPEAT"/>
    <property type="match status" value="6"/>
</dbReference>
<evidence type="ECO:0000313" key="6">
    <source>
        <dbReference type="Proteomes" id="UP001244207"/>
    </source>
</evidence>
<organism evidence="5 6">
    <name type="scientific">Glomerella acutata</name>
    <name type="common">Colletotrichum acutatum</name>
    <dbReference type="NCBI Taxonomy" id="27357"/>
    <lineage>
        <taxon>Eukaryota</taxon>
        <taxon>Fungi</taxon>
        <taxon>Dikarya</taxon>
        <taxon>Ascomycota</taxon>
        <taxon>Pezizomycotina</taxon>
        <taxon>Sordariomycetes</taxon>
        <taxon>Hypocreomycetidae</taxon>
        <taxon>Glomerellales</taxon>
        <taxon>Glomerellaceae</taxon>
        <taxon>Colletotrichum</taxon>
        <taxon>Colletotrichum acutatum species complex</taxon>
    </lineage>
</organism>
<evidence type="ECO:0000313" key="5">
    <source>
        <dbReference type="EMBL" id="KAK1727674.1"/>
    </source>
</evidence>
<dbReference type="RefSeq" id="XP_060367729.1">
    <property type="nucleotide sequence ID" value="XM_060507672.1"/>
</dbReference>
<comment type="caution">
    <text evidence="5">The sequence shown here is derived from an EMBL/GenBank/DDBJ whole genome shotgun (WGS) entry which is preliminary data.</text>
</comment>
<feature type="repeat" description="ANK" evidence="3">
    <location>
        <begin position="569"/>
        <end position="601"/>
    </location>
</feature>
<feature type="domain" description="Clr5" evidence="4">
    <location>
        <begin position="9"/>
        <end position="60"/>
    </location>
</feature>
<dbReference type="SUPFAM" id="SSF48403">
    <property type="entry name" value="Ankyrin repeat"/>
    <property type="match status" value="3"/>
</dbReference>
<dbReference type="Proteomes" id="UP001244207">
    <property type="component" value="Unassembled WGS sequence"/>
</dbReference>
<feature type="repeat" description="ANK" evidence="3">
    <location>
        <begin position="990"/>
        <end position="1022"/>
    </location>
</feature>
<dbReference type="Pfam" id="PF12796">
    <property type="entry name" value="Ank_2"/>
    <property type="match status" value="2"/>
</dbReference>
<evidence type="ECO:0000256" key="3">
    <source>
        <dbReference type="PROSITE-ProRule" id="PRU00023"/>
    </source>
</evidence>
<keyword evidence="2 3" id="KW-0040">ANK repeat</keyword>
<dbReference type="PANTHER" id="PTHR24198:SF165">
    <property type="entry name" value="ANKYRIN REPEAT-CONTAINING PROTEIN-RELATED"/>
    <property type="match status" value="1"/>
</dbReference>
<dbReference type="EMBL" id="JAHMHS010000022">
    <property type="protein sequence ID" value="KAK1727674.1"/>
    <property type="molecule type" value="Genomic_DNA"/>
</dbReference>
<dbReference type="SMART" id="SM00248">
    <property type="entry name" value="ANK"/>
    <property type="match status" value="9"/>
</dbReference>
<accession>A0AAD8UV95</accession>
<dbReference type="PROSITE" id="PS50297">
    <property type="entry name" value="ANK_REP_REGION"/>
    <property type="match status" value="6"/>
</dbReference>
<feature type="repeat" description="ANK" evidence="3">
    <location>
        <begin position="534"/>
        <end position="566"/>
    </location>
</feature>
<keyword evidence="1" id="KW-0677">Repeat</keyword>
<keyword evidence="6" id="KW-1185">Reference proteome</keyword>
<proteinExistence type="predicted"/>
<evidence type="ECO:0000256" key="2">
    <source>
        <dbReference type="ARBA" id="ARBA00023043"/>
    </source>
</evidence>
<dbReference type="PRINTS" id="PR01415">
    <property type="entry name" value="ANKYRIN"/>
</dbReference>
<reference evidence="5" key="1">
    <citation type="submission" date="2021-12" db="EMBL/GenBank/DDBJ databases">
        <title>Comparative genomics, transcriptomics and evolutionary studies reveal genomic signatures of adaptation to plant cell wall in hemibiotrophic fungi.</title>
        <authorList>
            <consortium name="DOE Joint Genome Institute"/>
            <person name="Baroncelli R."/>
            <person name="Diaz J.F."/>
            <person name="Benocci T."/>
            <person name="Peng M."/>
            <person name="Battaglia E."/>
            <person name="Haridas S."/>
            <person name="Andreopoulos W."/>
            <person name="Labutti K."/>
            <person name="Pangilinan J."/>
            <person name="Floch G.L."/>
            <person name="Makela M.R."/>
            <person name="Henrissat B."/>
            <person name="Grigoriev I.V."/>
            <person name="Crouch J.A."/>
            <person name="De Vries R.P."/>
            <person name="Sukno S.A."/>
            <person name="Thon M.R."/>
        </authorList>
    </citation>
    <scope>NUCLEOTIDE SEQUENCE</scope>
    <source>
        <strain evidence="5">CBS 112980</strain>
    </source>
</reference>
<dbReference type="AlphaFoldDB" id="A0AAD8UV95"/>
<feature type="repeat" description="ANK" evidence="3">
    <location>
        <begin position="1025"/>
        <end position="1057"/>
    </location>
</feature>
<sequence length="1165" mass="131191">MASSRKRHSDEEWLQHRATIQRMFLDESASFSEIMRKLEEDDFPVTKSQLEYKLKMWGLRRRIPKNKTEILWQFVDGRLSKREKQGKLSEVIYDGKVIAPAKVRKERRRYQTTSLVKYQQGPASPRTPQEFNISVCTPAPLHVQSSWPKSLPWLRFRADFPESFEACLKPGTGTSLSNIQTNFHMWRILELQQLSDNPNVSLLAKQLDSIMPEAKERENESLAHSLLKAQSQTTIPEYCKLLIYRISNNMEGFWNDFQLTQLSWILDVLNNSNMMNWKLTSGKTSCPTINAFVEKVFQNTLATMYRIYNDFEYSSELAKAKKVISWLLSLGQSPNTPIRESDGTYTPLELAVNMGDSELALEILDAGADPKIPYFGLRDVLSDFEHFFLLDDKDNLDPKMIEVFKRLVASGLSLNEEKDDVGPSALMEVVSHGTVCLVDILIQRGANVLYTSPDATGFFRKVSVLGFAATINEEKKALVIIDYLLKRAQSAYPHVPLADFIEIDVVLNAASNGHLAVLYFLYKIGYNVVVAESKGITALHMAAASGIHSVCRWLLNHGSLVDGPDLLNECPSPMIVAASRGHVDIVKLLHRHGADLNRTFDVNCNSRKCGHSQFGLFYRYLEYLGDFSINPAGAAILRDDWNNAEYRYLAQNGARLPEWAAYYGALSDSTLDLIKVVLKDKANVNWLSCDNKTTLHAVLSLSYKSHFMRGHTDDYKPRRVSLAFELLSAGAILMGGEVQLAMLLGDWSLVEEILRIGSHDIFQWKGAMSPLEMAFLSGSENMVQYVFKSNPEAYSGGALCAAIIFALEHNSTTWLQRLLKNRHQSESMSNLERTAVYLATWSAEKHVLRVVCGEFKAELGALFPLTRNDNSSYYRTSIDKYLSMWKSRERELPFWHDDHCLVTQPLSVILQSSRWESELQAIGHCGQTDAITLSINLKSEDILQLRLSAKQHDSLKSLRIAMREGNLEVVKALLDAGIDVNSSIYVGEWFGKSFLQQAVESQNLSMIDLLLRAGAEINAPAARKCGATALQLAAIKGRVGTAKMLIERGADVNAPRAEKGGGTALEGAAEHGRLDMVQLLLSEGADTGGRGRLQYMRAIRFAEQEGHVVASNMLRDYRDWTTADDDLWMKLKGFPRNWEEKLEDFFFGYGEQLEVEDRLKASGTL</sequence>
<dbReference type="InterPro" id="IPR002110">
    <property type="entry name" value="Ankyrin_rpt"/>
</dbReference>
<evidence type="ECO:0000259" key="4">
    <source>
        <dbReference type="Pfam" id="PF14420"/>
    </source>
</evidence>
<protein>
    <recommendedName>
        <fullName evidence="4">Clr5 domain-containing protein</fullName>
    </recommendedName>
</protein>
<feature type="repeat" description="ANK" evidence="3">
    <location>
        <begin position="953"/>
        <end position="985"/>
    </location>
</feature>